<evidence type="ECO:0000313" key="3">
    <source>
        <dbReference type="Proteomes" id="UP000433876"/>
    </source>
</evidence>
<dbReference type="Proteomes" id="UP000433876">
    <property type="component" value="Unassembled WGS sequence"/>
</dbReference>
<reference evidence="2 3" key="1">
    <citation type="submission" date="2017-07" db="EMBL/GenBank/DDBJ databases">
        <title>Genome sequence of the Sordaria macrospora wild type strain R19027.</title>
        <authorList>
            <person name="Nowrousian M."/>
            <person name="Teichert I."/>
            <person name="Kueck U."/>
        </authorList>
    </citation>
    <scope>NUCLEOTIDE SEQUENCE [LARGE SCALE GENOMIC DNA]</scope>
    <source>
        <strain evidence="2 3">R19027</strain>
        <tissue evidence="2">Mycelium</tissue>
    </source>
</reference>
<protein>
    <submittedName>
        <fullName evidence="2">Uncharacterized protein</fullName>
    </submittedName>
</protein>
<accession>A0A8S8ZKW2</accession>
<gene>
    <name evidence="2" type="ORF">SMACR_08002</name>
</gene>
<feature type="region of interest" description="Disordered" evidence="1">
    <location>
        <begin position="122"/>
        <end position="149"/>
    </location>
</feature>
<sequence>MSAARTNPRSTRQAANRPPPSLRRQDAVIHETVYDQNEQAVNFSIYTDQVMDILNSFFGGRGQVPPPRREVPRLTRRSPYPVRAAAAVQRRNPEDADPTPTYTNLPSAGEVTVDIAVLPEEHLPEYSEARQEERVEESENRGAENGGTSASTEFSWIFFSMTF</sequence>
<evidence type="ECO:0000256" key="1">
    <source>
        <dbReference type="SAM" id="MobiDB-lite"/>
    </source>
</evidence>
<evidence type="ECO:0000313" key="2">
    <source>
        <dbReference type="EMBL" id="KAA8629371.1"/>
    </source>
</evidence>
<name>A0A8S8ZKW2_SORMA</name>
<comment type="caution">
    <text evidence="2">The sequence shown here is derived from an EMBL/GenBank/DDBJ whole genome shotgun (WGS) entry which is preliminary data.</text>
</comment>
<feature type="region of interest" description="Disordered" evidence="1">
    <location>
        <begin position="1"/>
        <end position="23"/>
    </location>
</feature>
<dbReference type="AlphaFoldDB" id="A0A8S8ZKW2"/>
<feature type="region of interest" description="Disordered" evidence="1">
    <location>
        <begin position="61"/>
        <end position="106"/>
    </location>
</feature>
<dbReference type="VEuPathDB" id="FungiDB:SMAC_08002"/>
<organism evidence="2 3">
    <name type="scientific">Sordaria macrospora</name>
    <dbReference type="NCBI Taxonomy" id="5147"/>
    <lineage>
        <taxon>Eukaryota</taxon>
        <taxon>Fungi</taxon>
        <taxon>Dikarya</taxon>
        <taxon>Ascomycota</taxon>
        <taxon>Pezizomycotina</taxon>
        <taxon>Sordariomycetes</taxon>
        <taxon>Sordariomycetidae</taxon>
        <taxon>Sordariales</taxon>
        <taxon>Sordariaceae</taxon>
        <taxon>Sordaria</taxon>
    </lineage>
</organism>
<feature type="compositionally biased region" description="Polar residues" evidence="1">
    <location>
        <begin position="1"/>
        <end position="14"/>
    </location>
</feature>
<feature type="compositionally biased region" description="Basic and acidic residues" evidence="1">
    <location>
        <begin position="122"/>
        <end position="142"/>
    </location>
</feature>
<proteinExistence type="predicted"/>
<dbReference type="EMBL" id="NMPR01000138">
    <property type="protein sequence ID" value="KAA8629371.1"/>
    <property type="molecule type" value="Genomic_DNA"/>
</dbReference>